<dbReference type="RefSeq" id="NP_640277.1">
    <property type="nucleotide sequence ID" value="NC_003907.2"/>
</dbReference>
<dbReference type="Proteomes" id="UP000001794">
    <property type="component" value="Segment"/>
</dbReference>
<dbReference type="KEGG" id="vg:956090"/>
<evidence type="ECO:0000313" key="1">
    <source>
        <dbReference type="EMBL" id="AAM28364.1"/>
    </source>
</evidence>
<keyword evidence="2" id="KW-1185">Reference proteome</keyword>
<sequence>MFDKDTVKEWNAHLMSHNADSVGLPFEERITWVMEWTLMWYMMEKFYGK</sequence>
<name>Q8LT84_9CAUD</name>
<protein>
    <submittedName>
        <fullName evidence="1">Uncharacterized protein</fullName>
    </submittedName>
</protein>
<dbReference type="GeneID" id="956090"/>
<evidence type="ECO:0000313" key="2">
    <source>
        <dbReference type="Proteomes" id="UP000001794"/>
    </source>
</evidence>
<organism evidence="1 2">
    <name type="scientific">Vibrio phage VpV262</name>
    <dbReference type="NCBI Taxonomy" id="2907796"/>
    <lineage>
        <taxon>Viruses</taxon>
        <taxon>Duplodnaviria</taxon>
        <taxon>Heunggongvirae</taxon>
        <taxon>Uroviricota</taxon>
        <taxon>Caudoviricetes</taxon>
        <taxon>Zobellviridae</taxon>
        <taxon>Vipivirus</taxon>
        <taxon>Vipivirus canadense</taxon>
    </lineage>
</organism>
<reference evidence="1 2" key="1">
    <citation type="journal article" date="2003" name="Virology">
        <title>The complete sequence of marine bacteriophage VpV262 infecting vibrio parahaemolyticus indicates that an ancestral component of a T7 viral supergroup is widespread in the marine environment.</title>
        <authorList>
            <person name="Hardies S.C."/>
            <person name="Comeau A.M."/>
            <person name="Serwer P."/>
            <person name="Suttle C.A."/>
        </authorList>
    </citation>
    <scope>NUCLEOTIDE SEQUENCE</scope>
</reference>
<proteinExistence type="predicted"/>
<dbReference type="EMBL" id="AY095314">
    <property type="protein sequence ID" value="AAM28364.1"/>
    <property type="molecule type" value="Genomic_DNA"/>
</dbReference>
<accession>Q8LT84</accession>